<dbReference type="PANTHER" id="PTHR48020:SF12">
    <property type="entry name" value="PROTON MYO-INOSITOL COTRANSPORTER"/>
    <property type="match status" value="1"/>
</dbReference>
<dbReference type="RefSeq" id="WP_244804722.1">
    <property type="nucleotide sequence ID" value="NZ_JALIEA010000016.1"/>
</dbReference>
<dbReference type="FunFam" id="1.20.1250.20:FF:000122">
    <property type="entry name" value="D-xylose transporter XylE"/>
    <property type="match status" value="1"/>
</dbReference>
<feature type="transmembrane region" description="Helical" evidence="10">
    <location>
        <begin position="20"/>
        <end position="40"/>
    </location>
</feature>
<feature type="transmembrane region" description="Helical" evidence="10">
    <location>
        <begin position="381"/>
        <end position="404"/>
    </location>
</feature>
<evidence type="ECO:0000256" key="6">
    <source>
        <dbReference type="ARBA" id="ARBA00022692"/>
    </source>
</evidence>
<gene>
    <name evidence="12" type="ORF">MUN33_09735</name>
</gene>
<dbReference type="GO" id="GO:0005886">
    <property type="term" value="C:plasma membrane"/>
    <property type="evidence" value="ECO:0007669"/>
    <property type="project" value="UniProtKB-SubCell"/>
</dbReference>
<dbReference type="Gene3D" id="1.20.1250.20">
    <property type="entry name" value="MFS general substrate transporter like domains"/>
    <property type="match status" value="1"/>
</dbReference>
<organism evidence="12 13">
    <name type="scientific">Corynebacterium kalidii</name>
    <dbReference type="NCBI Taxonomy" id="2931982"/>
    <lineage>
        <taxon>Bacteria</taxon>
        <taxon>Bacillati</taxon>
        <taxon>Actinomycetota</taxon>
        <taxon>Actinomycetes</taxon>
        <taxon>Mycobacteriales</taxon>
        <taxon>Corynebacteriaceae</taxon>
        <taxon>Corynebacterium</taxon>
    </lineage>
</organism>
<evidence type="ECO:0000256" key="1">
    <source>
        <dbReference type="ARBA" id="ARBA00004651"/>
    </source>
</evidence>
<comment type="caution">
    <text evidence="12">The sequence shown here is derived from an EMBL/GenBank/DDBJ whole genome shotgun (WGS) entry which is preliminary data.</text>
</comment>
<feature type="transmembrane region" description="Helical" evidence="10">
    <location>
        <begin position="159"/>
        <end position="180"/>
    </location>
</feature>
<keyword evidence="6 10" id="KW-0812">Transmembrane</keyword>
<dbReference type="InterPro" id="IPR005828">
    <property type="entry name" value="MFS_sugar_transport-like"/>
</dbReference>
<evidence type="ECO:0000259" key="11">
    <source>
        <dbReference type="PROSITE" id="PS50850"/>
    </source>
</evidence>
<feature type="transmembrane region" description="Helical" evidence="10">
    <location>
        <begin position="93"/>
        <end position="112"/>
    </location>
</feature>
<feature type="transmembrane region" description="Helical" evidence="10">
    <location>
        <begin position="341"/>
        <end position="361"/>
    </location>
</feature>
<reference evidence="12" key="1">
    <citation type="submission" date="2022-04" db="EMBL/GenBank/DDBJ databases">
        <title>Corynebacterium kalidii LD5P10.</title>
        <authorList>
            <person name="Sun J.Q."/>
        </authorList>
    </citation>
    <scope>NUCLEOTIDE SEQUENCE</scope>
    <source>
        <strain evidence="12">LD5P10</strain>
    </source>
</reference>
<evidence type="ECO:0000313" key="12">
    <source>
        <dbReference type="EMBL" id="MCJ7858987.1"/>
    </source>
</evidence>
<dbReference type="NCBIfam" id="TIGR00879">
    <property type="entry name" value="SP"/>
    <property type="match status" value="1"/>
</dbReference>
<keyword evidence="3 9" id="KW-0813">Transport</keyword>
<sequence>MGNATNAPGPSILVTDAGNLSGKLLVAVCIAALGGFLFGYDSAIINGTVDAIREGFDLGPALLCFTVSCALLGAALGAWYAGLCAQRYGRVRTMLIAAGLLAVSSLGSGIAFGVWDLIAWRFVGGVGVGFASVIAPAYIAEVAPARLRGRLGTVQQMALVTGIFLALLAGATIAAAAGGAAEDWLGVAAWRWMFLTELAPAALYGLLALRLPESPRFLVERRDEAGARDTLRRIVGITEQRELDAKITEIRETVSLEHRQRFRDLLGGRFGFKLIVWTGIILSVLQQFVGINVIFYYSTTLWRSVGFAESDSFLISVITSVTNIIATVIAISLVDVLGRKRLLLIGSVLMTVSLSVMAFAFTNAQTVNGEVVLPDQWGVIALVAANTFVVGFGASWGPLVWLLLGEMFPNRFRALALGIGGAAQWVANFLVTVTFPALSDASLALTYGLYAVFALISVFVVWFMVRETKGVELEHMLS</sequence>
<protein>
    <submittedName>
        <fullName evidence="12">Sugar porter family MFS transporter</fullName>
    </submittedName>
</protein>
<keyword evidence="4" id="KW-1003">Cell membrane</keyword>
<keyword evidence="8 10" id="KW-0472">Membrane</keyword>
<dbReference type="InterPro" id="IPR003663">
    <property type="entry name" value="Sugar/inositol_transpt"/>
</dbReference>
<dbReference type="InterPro" id="IPR036259">
    <property type="entry name" value="MFS_trans_sf"/>
</dbReference>
<feature type="domain" description="Major facilitator superfamily (MFS) profile" evidence="11">
    <location>
        <begin position="27"/>
        <end position="469"/>
    </location>
</feature>
<proteinExistence type="inferred from homology"/>
<dbReference type="GO" id="GO:0022857">
    <property type="term" value="F:transmembrane transporter activity"/>
    <property type="evidence" value="ECO:0007669"/>
    <property type="project" value="InterPro"/>
</dbReference>
<dbReference type="InterPro" id="IPR020846">
    <property type="entry name" value="MFS_dom"/>
</dbReference>
<evidence type="ECO:0000256" key="4">
    <source>
        <dbReference type="ARBA" id="ARBA00022475"/>
    </source>
</evidence>
<dbReference type="EMBL" id="JALIEA010000016">
    <property type="protein sequence ID" value="MCJ7858987.1"/>
    <property type="molecule type" value="Genomic_DNA"/>
</dbReference>
<dbReference type="Proteomes" id="UP001139207">
    <property type="component" value="Unassembled WGS sequence"/>
</dbReference>
<accession>A0A9X2AZX0</accession>
<feature type="transmembrane region" description="Helical" evidence="10">
    <location>
        <begin position="444"/>
        <end position="465"/>
    </location>
</feature>
<evidence type="ECO:0000256" key="2">
    <source>
        <dbReference type="ARBA" id="ARBA00010992"/>
    </source>
</evidence>
<feature type="transmembrane region" description="Helical" evidence="10">
    <location>
        <begin position="118"/>
        <end position="139"/>
    </location>
</feature>
<dbReference type="PROSITE" id="PS00217">
    <property type="entry name" value="SUGAR_TRANSPORT_2"/>
    <property type="match status" value="1"/>
</dbReference>
<feature type="transmembrane region" description="Helical" evidence="10">
    <location>
        <begin position="313"/>
        <end position="334"/>
    </location>
</feature>
<dbReference type="SUPFAM" id="SSF103473">
    <property type="entry name" value="MFS general substrate transporter"/>
    <property type="match status" value="1"/>
</dbReference>
<feature type="transmembrane region" description="Helical" evidence="10">
    <location>
        <begin position="416"/>
        <end position="438"/>
    </location>
</feature>
<dbReference type="InterPro" id="IPR005829">
    <property type="entry name" value="Sugar_transporter_CS"/>
</dbReference>
<keyword evidence="5" id="KW-0762">Sugar transport</keyword>
<feature type="transmembrane region" description="Helical" evidence="10">
    <location>
        <begin position="192"/>
        <end position="212"/>
    </location>
</feature>
<name>A0A9X2AZX0_9CORY</name>
<feature type="transmembrane region" description="Helical" evidence="10">
    <location>
        <begin position="60"/>
        <end position="81"/>
    </location>
</feature>
<dbReference type="InterPro" id="IPR050814">
    <property type="entry name" value="Myo-inositol_Transporter"/>
</dbReference>
<keyword evidence="7 10" id="KW-1133">Transmembrane helix</keyword>
<comment type="similarity">
    <text evidence="2 9">Belongs to the major facilitator superfamily. Sugar transporter (TC 2.A.1.1) family.</text>
</comment>
<dbReference type="PANTHER" id="PTHR48020">
    <property type="entry name" value="PROTON MYO-INOSITOL COTRANSPORTER"/>
    <property type="match status" value="1"/>
</dbReference>
<evidence type="ECO:0000256" key="3">
    <source>
        <dbReference type="ARBA" id="ARBA00022448"/>
    </source>
</evidence>
<dbReference type="AlphaFoldDB" id="A0A9X2AZX0"/>
<evidence type="ECO:0000256" key="7">
    <source>
        <dbReference type="ARBA" id="ARBA00022989"/>
    </source>
</evidence>
<dbReference type="PROSITE" id="PS50850">
    <property type="entry name" value="MFS"/>
    <property type="match status" value="1"/>
</dbReference>
<comment type="subcellular location">
    <subcellularLocation>
        <location evidence="1">Cell membrane</location>
        <topology evidence="1">Multi-pass membrane protein</topology>
    </subcellularLocation>
</comment>
<evidence type="ECO:0000256" key="5">
    <source>
        <dbReference type="ARBA" id="ARBA00022597"/>
    </source>
</evidence>
<dbReference type="Pfam" id="PF00083">
    <property type="entry name" value="Sugar_tr"/>
    <property type="match status" value="1"/>
</dbReference>
<feature type="transmembrane region" description="Helical" evidence="10">
    <location>
        <begin position="270"/>
        <end position="297"/>
    </location>
</feature>
<evidence type="ECO:0000256" key="8">
    <source>
        <dbReference type="ARBA" id="ARBA00023136"/>
    </source>
</evidence>
<evidence type="ECO:0000313" key="13">
    <source>
        <dbReference type="Proteomes" id="UP001139207"/>
    </source>
</evidence>
<evidence type="ECO:0000256" key="9">
    <source>
        <dbReference type="RuleBase" id="RU003346"/>
    </source>
</evidence>
<evidence type="ECO:0000256" key="10">
    <source>
        <dbReference type="SAM" id="Phobius"/>
    </source>
</evidence>
<keyword evidence="13" id="KW-1185">Reference proteome</keyword>
<dbReference type="PRINTS" id="PR00171">
    <property type="entry name" value="SUGRTRNSPORT"/>
</dbReference>